<accession>A0A1B3XJI5</accession>
<dbReference type="AlphaFoldDB" id="A0A1B3XJI5"/>
<protein>
    <submittedName>
        <fullName evidence="2">Uncharacterized protein</fullName>
    </submittedName>
</protein>
<feature type="transmembrane region" description="Helical" evidence="1">
    <location>
        <begin position="106"/>
        <end position="127"/>
    </location>
</feature>
<dbReference type="EMBL" id="CP017080">
    <property type="protein sequence ID" value="AOH53363.1"/>
    <property type="molecule type" value="Genomic_DNA"/>
</dbReference>
<evidence type="ECO:0000256" key="1">
    <source>
        <dbReference type="SAM" id="Phobius"/>
    </source>
</evidence>
<dbReference type="KEGG" id="bmur:ABE28_003285"/>
<evidence type="ECO:0000313" key="2">
    <source>
        <dbReference type="EMBL" id="AOH53363.1"/>
    </source>
</evidence>
<keyword evidence="1" id="KW-0472">Membrane</keyword>
<dbReference type="RefSeq" id="WP_064463922.1">
    <property type="nucleotide sequence ID" value="NZ_CP017080.1"/>
</dbReference>
<keyword evidence="3" id="KW-1185">Reference proteome</keyword>
<dbReference type="Proteomes" id="UP000077926">
    <property type="component" value="Chromosome"/>
</dbReference>
<name>A0A1B3XJI5_9BACI</name>
<dbReference type="STRING" id="264697.ABE28_003285"/>
<organism evidence="2 3">
    <name type="scientific">Peribacillus muralis</name>
    <dbReference type="NCBI Taxonomy" id="264697"/>
    <lineage>
        <taxon>Bacteria</taxon>
        <taxon>Bacillati</taxon>
        <taxon>Bacillota</taxon>
        <taxon>Bacilli</taxon>
        <taxon>Bacillales</taxon>
        <taxon>Bacillaceae</taxon>
        <taxon>Peribacillus</taxon>
    </lineage>
</organism>
<gene>
    <name evidence="2" type="ORF">ABE28_003285</name>
</gene>
<sequence length="148" mass="16869">MKSIKCIVLVASLFLINYVGGVPGDLKNLFITHTIFLTPYILELHKFLLVKFDNIVYWIVRIIYGLGCTVLITNILGIFGILTMNAKKSFVINKDYSLPVPFSIGYDRYILIATLIYVAIFMVTILFDHLVYLQVNANKEESEKENIA</sequence>
<evidence type="ECO:0000313" key="3">
    <source>
        <dbReference type="Proteomes" id="UP000077926"/>
    </source>
</evidence>
<proteinExistence type="predicted"/>
<feature type="transmembrane region" description="Helical" evidence="1">
    <location>
        <begin position="31"/>
        <end position="50"/>
    </location>
</feature>
<keyword evidence="1" id="KW-0812">Transmembrane</keyword>
<dbReference type="OrthoDB" id="9870496at2"/>
<keyword evidence="1" id="KW-1133">Transmembrane helix</keyword>
<feature type="transmembrane region" description="Helical" evidence="1">
    <location>
        <begin position="62"/>
        <end position="86"/>
    </location>
</feature>
<reference evidence="2 3" key="1">
    <citation type="submission" date="2016-08" db="EMBL/GenBank/DDBJ databases">
        <title>Complete genome sequence of Bacillus muralis G25-68, a strain with toxicity to nematodes.</title>
        <authorList>
            <person name="Zheng Z."/>
        </authorList>
    </citation>
    <scope>NUCLEOTIDE SEQUENCE [LARGE SCALE GENOMIC DNA]</scope>
    <source>
        <strain evidence="2 3">G25-68</strain>
    </source>
</reference>